<evidence type="ECO:0000313" key="1">
    <source>
        <dbReference type="EMBL" id="AWG21694.1"/>
    </source>
</evidence>
<dbReference type="RefSeq" id="WP_108740631.1">
    <property type="nucleotide sequence ID" value="NZ_CP020918.1"/>
</dbReference>
<dbReference type="InterPro" id="IPR016181">
    <property type="entry name" value="Acyl_CoA_acyltransferase"/>
</dbReference>
<protein>
    <submittedName>
        <fullName evidence="1">GNAT family N-acetyltransferase</fullName>
    </submittedName>
</protein>
<dbReference type="EMBL" id="CP020918">
    <property type="protein sequence ID" value="AWG21694.1"/>
    <property type="molecule type" value="Genomic_DNA"/>
</dbReference>
<accession>A0A2S1LD84</accession>
<proteinExistence type="predicted"/>
<reference evidence="1 2" key="1">
    <citation type="submission" date="2017-04" db="EMBL/GenBank/DDBJ databases">
        <title>Compelte genome sequence of WV33.</title>
        <authorList>
            <person name="Lee P.C."/>
        </authorList>
    </citation>
    <scope>NUCLEOTIDE SEQUENCE [LARGE SCALE GENOMIC DNA]</scope>
    <source>
        <strain evidence="1 2">WV33</strain>
    </source>
</reference>
<dbReference type="GO" id="GO:0016740">
    <property type="term" value="F:transferase activity"/>
    <property type="evidence" value="ECO:0007669"/>
    <property type="project" value="UniProtKB-KW"/>
</dbReference>
<gene>
    <name evidence="1" type="ORF">FFWV33_09160</name>
</gene>
<keyword evidence="1" id="KW-0808">Transferase</keyword>
<evidence type="ECO:0000313" key="2">
    <source>
        <dbReference type="Proteomes" id="UP000244527"/>
    </source>
</evidence>
<dbReference type="KEGG" id="ffa:FFWV33_09160"/>
<sequence length="325" mass="37688">MSHFQVKKYTTEEYSQWNAFVSGAKNATFLFHRDFMEYHQDRFEDCSLMVFENEKIVAILPANRLGKMLLSHQGLSYGGLVYTQDLRLTSVVSIFAAVLKFLEQIEITTLQLKLLPTFYHQKPAQEIDYVLFLLQAKLIRRDSSSLIDLSQKVTFSKLRKRGISKAVKNQLVIKEENQLTAFWSQVLIPNLKNRHEAQPVHSIEEITLLKAKFPLQIKQFSVYKDDIIVAGTTIFESNNVAHCQYISKYEGGENLGSLDFLFQYLITEKYKNKRYFDFGISNEEQGRKLNKGLSNWKESFGASTAVHDFYEIEIAKYPLLENCMI</sequence>
<dbReference type="SUPFAM" id="SSF55729">
    <property type="entry name" value="Acyl-CoA N-acyltransferases (Nat)"/>
    <property type="match status" value="1"/>
</dbReference>
<dbReference type="OrthoDB" id="9808687at2"/>
<dbReference type="Proteomes" id="UP000244527">
    <property type="component" value="Chromosome"/>
</dbReference>
<dbReference type="Gene3D" id="3.40.630.30">
    <property type="match status" value="1"/>
</dbReference>
<dbReference type="AlphaFoldDB" id="A0A2S1LD84"/>
<organism evidence="1 2">
    <name type="scientific">Flavobacterium faecale</name>
    <dbReference type="NCBI Taxonomy" id="1355330"/>
    <lineage>
        <taxon>Bacteria</taxon>
        <taxon>Pseudomonadati</taxon>
        <taxon>Bacteroidota</taxon>
        <taxon>Flavobacteriia</taxon>
        <taxon>Flavobacteriales</taxon>
        <taxon>Flavobacteriaceae</taxon>
        <taxon>Flavobacterium</taxon>
    </lineage>
</organism>
<keyword evidence="2" id="KW-1185">Reference proteome</keyword>
<name>A0A2S1LD84_9FLAO</name>